<organism evidence="5 6">
    <name type="scientific">Pomacea canaliculata</name>
    <name type="common">Golden apple snail</name>
    <dbReference type="NCBI Taxonomy" id="400727"/>
    <lineage>
        <taxon>Eukaryota</taxon>
        <taxon>Metazoa</taxon>
        <taxon>Spiralia</taxon>
        <taxon>Lophotrochozoa</taxon>
        <taxon>Mollusca</taxon>
        <taxon>Gastropoda</taxon>
        <taxon>Caenogastropoda</taxon>
        <taxon>Architaenioglossa</taxon>
        <taxon>Ampullarioidea</taxon>
        <taxon>Ampullariidae</taxon>
        <taxon>Pomacea</taxon>
    </lineage>
</organism>
<dbReference type="Gene3D" id="1.25.40.20">
    <property type="entry name" value="Ankyrin repeat-containing domain"/>
    <property type="match status" value="1"/>
</dbReference>
<keyword evidence="2 3" id="KW-0040">ANK repeat</keyword>
<comment type="caution">
    <text evidence="5">The sequence shown here is derived from an EMBL/GenBank/DDBJ whole genome shotgun (WGS) entry which is preliminary data.</text>
</comment>
<feature type="repeat" description="ANK" evidence="3">
    <location>
        <begin position="54"/>
        <end position="86"/>
    </location>
</feature>
<dbReference type="Pfam" id="PF00023">
    <property type="entry name" value="Ank"/>
    <property type="match status" value="1"/>
</dbReference>
<evidence type="ECO:0000256" key="2">
    <source>
        <dbReference type="ARBA" id="ARBA00023043"/>
    </source>
</evidence>
<dbReference type="Pfam" id="PF07525">
    <property type="entry name" value="SOCS_box"/>
    <property type="match status" value="1"/>
</dbReference>
<keyword evidence="6" id="KW-1185">Reference proteome</keyword>
<dbReference type="InterPro" id="IPR002110">
    <property type="entry name" value="Ankyrin_rpt"/>
</dbReference>
<gene>
    <name evidence="5" type="ORF">C0Q70_15640</name>
</gene>
<dbReference type="InterPro" id="IPR001496">
    <property type="entry name" value="SOCS_box"/>
</dbReference>
<dbReference type="OMA" id="SLWTNGD"/>
<protein>
    <recommendedName>
        <fullName evidence="4">SOCS box domain-containing protein</fullName>
    </recommendedName>
</protein>
<dbReference type="InterPro" id="IPR036770">
    <property type="entry name" value="Ankyrin_rpt-contain_sf"/>
</dbReference>
<dbReference type="Pfam" id="PF12796">
    <property type="entry name" value="Ank_2"/>
    <property type="match status" value="1"/>
</dbReference>
<dbReference type="STRING" id="400727.A0A2T7NVE9"/>
<keyword evidence="1" id="KW-0677">Repeat</keyword>
<feature type="repeat" description="ANK" evidence="3">
    <location>
        <begin position="87"/>
        <end position="119"/>
    </location>
</feature>
<dbReference type="SMART" id="SM00248">
    <property type="entry name" value="ANK"/>
    <property type="match status" value="4"/>
</dbReference>
<feature type="domain" description="SOCS box" evidence="4">
    <location>
        <begin position="252"/>
        <end position="298"/>
    </location>
</feature>
<dbReference type="EMBL" id="PZQS01000009">
    <property type="protein sequence ID" value="PVD25142.1"/>
    <property type="molecule type" value="Genomic_DNA"/>
</dbReference>
<dbReference type="PROSITE" id="PS50088">
    <property type="entry name" value="ANK_REPEAT"/>
    <property type="match status" value="3"/>
</dbReference>
<sequence length="300" mass="33895">MSSTPLRRPENADNADTQCKQQKLQQRIMKGDWKALQEMVNQGWAWNSLSSNNSSDSPLHMAIKQRDLETVKMLLTFKDMVKLTNHYMETGLHLACRMGLYDIALCLLEAGANINSLDCENCTPVFHAVSGGSLPCVELMINIGCDLDMLNNELITPMDQALLYNDHQIVAQLLRAGCCTEKLKGHIYYHEHCSNSFFSALWSSSSVKNMKLFLDCGYFVSASELKTLKDCCQQQLQEKEALALLTTLTSHPPSLLFACRVSVRRHLMAIRQARHTPMSTMISSLDIPLLFKDYLLLKEE</sequence>
<evidence type="ECO:0000313" key="5">
    <source>
        <dbReference type="EMBL" id="PVD25142.1"/>
    </source>
</evidence>
<dbReference type="SMART" id="SM00969">
    <property type="entry name" value="SOCS_box"/>
    <property type="match status" value="1"/>
</dbReference>
<proteinExistence type="predicted"/>
<dbReference type="OrthoDB" id="6084340at2759"/>
<dbReference type="Proteomes" id="UP000245119">
    <property type="component" value="Linkage Group LG9"/>
</dbReference>
<dbReference type="PANTHER" id="PTHR24173:SF74">
    <property type="entry name" value="ANKYRIN REPEAT DOMAIN-CONTAINING PROTEIN 16"/>
    <property type="match status" value="1"/>
</dbReference>
<dbReference type="PROSITE" id="PS50297">
    <property type="entry name" value="ANK_REP_REGION"/>
    <property type="match status" value="2"/>
</dbReference>
<dbReference type="PANTHER" id="PTHR24173">
    <property type="entry name" value="ANKYRIN REPEAT CONTAINING"/>
    <property type="match status" value="1"/>
</dbReference>
<evidence type="ECO:0000256" key="3">
    <source>
        <dbReference type="PROSITE-ProRule" id="PRU00023"/>
    </source>
</evidence>
<name>A0A2T7NVE9_POMCA</name>
<accession>A0A2T7NVE9</accession>
<evidence type="ECO:0000256" key="1">
    <source>
        <dbReference type="ARBA" id="ARBA00022737"/>
    </source>
</evidence>
<reference evidence="5 6" key="1">
    <citation type="submission" date="2018-04" db="EMBL/GenBank/DDBJ databases">
        <title>The genome of golden apple snail Pomacea canaliculata provides insight into stress tolerance and invasive adaptation.</title>
        <authorList>
            <person name="Liu C."/>
            <person name="Liu B."/>
            <person name="Ren Y."/>
            <person name="Zhang Y."/>
            <person name="Wang H."/>
            <person name="Li S."/>
            <person name="Jiang F."/>
            <person name="Yin L."/>
            <person name="Zhang G."/>
            <person name="Qian W."/>
            <person name="Fan W."/>
        </authorList>
    </citation>
    <scope>NUCLEOTIDE SEQUENCE [LARGE SCALE GENOMIC DNA]</scope>
    <source>
        <strain evidence="5">SZHN2017</strain>
        <tissue evidence="5">Muscle</tissue>
    </source>
</reference>
<evidence type="ECO:0000259" key="4">
    <source>
        <dbReference type="SMART" id="SM00969"/>
    </source>
</evidence>
<dbReference type="SUPFAM" id="SSF48403">
    <property type="entry name" value="Ankyrin repeat"/>
    <property type="match status" value="1"/>
</dbReference>
<evidence type="ECO:0000313" key="6">
    <source>
        <dbReference type="Proteomes" id="UP000245119"/>
    </source>
</evidence>
<feature type="repeat" description="ANK" evidence="3">
    <location>
        <begin position="120"/>
        <end position="152"/>
    </location>
</feature>
<dbReference type="AlphaFoldDB" id="A0A2T7NVE9"/>